<dbReference type="EC" id="2.7.11.1" evidence="2"/>
<comment type="caution">
    <text evidence="13">The sequence shown here is derived from an EMBL/GenBank/DDBJ whole genome shotgun (WGS) entry which is preliminary data.</text>
</comment>
<dbReference type="PROSITE" id="PS00107">
    <property type="entry name" value="PROTEIN_KINASE_ATP"/>
    <property type="match status" value="1"/>
</dbReference>
<evidence type="ECO:0000256" key="8">
    <source>
        <dbReference type="ARBA" id="ARBA00047899"/>
    </source>
</evidence>
<proteinExistence type="inferred from homology"/>
<evidence type="ECO:0000256" key="2">
    <source>
        <dbReference type="ARBA" id="ARBA00012513"/>
    </source>
</evidence>
<dbReference type="InterPro" id="IPR008271">
    <property type="entry name" value="Ser/Thr_kinase_AS"/>
</dbReference>
<gene>
    <name evidence="13" type="ORF">BCR43DRAFT_437048</name>
</gene>
<dbReference type="InterPro" id="IPR011009">
    <property type="entry name" value="Kinase-like_dom_sf"/>
</dbReference>
<feature type="binding site" evidence="10">
    <location>
        <position position="44"/>
    </location>
    <ligand>
        <name>ATP</name>
        <dbReference type="ChEBI" id="CHEBI:30616"/>
    </ligand>
</feature>
<name>A0A1X2HI47_SYNRA</name>
<evidence type="ECO:0000256" key="7">
    <source>
        <dbReference type="ARBA" id="ARBA00022840"/>
    </source>
</evidence>
<evidence type="ECO:0000256" key="10">
    <source>
        <dbReference type="PROSITE-ProRule" id="PRU10141"/>
    </source>
</evidence>
<organism evidence="13 14">
    <name type="scientific">Syncephalastrum racemosum</name>
    <name type="common">Filamentous fungus</name>
    <dbReference type="NCBI Taxonomy" id="13706"/>
    <lineage>
        <taxon>Eukaryota</taxon>
        <taxon>Fungi</taxon>
        <taxon>Fungi incertae sedis</taxon>
        <taxon>Mucoromycota</taxon>
        <taxon>Mucoromycotina</taxon>
        <taxon>Mucoromycetes</taxon>
        <taxon>Mucorales</taxon>
        <taxon>Syncephalastraceae</taxon>
        <taxon>Syncephalastrum</taxon>
    </lineage>
</organism>
<keyword evidence="5 10" id="KW-0547">Nucleotide-binding</keyword>
<dbReference type="InterPro" id="IPR050629">
    <property type="entry name" value="STE20/SPS1-PAK"/>
</dbReference>
<keyword evidence="6 13" id="KW-0418">Kinase</keyword>
<dbReference type="OMA" id="YYGCFLD"/>
<dbReference type="STRING" id="13706.A0A1X2HI47"/>
<dbReference type="InParanoid" id="A0A1X2HI47"/>
<accession>A0A1X2HI47</accession>
<evidence type="ECO:0000256" key="9">
    <source>
        <dbReference type="ARBA" id="ARBA00048679"/>
    </source>
</evidence>
<dbReference type="Gene3D" id="3.30.200.20">
    <property type="entry name" value="Phosphorylase Kinase, domain 1"/>
    <property type="match status" value="1"/>
</dbReference>
<evidence type="ECO:0000259" key="12">
    <source>
        <dbReference type="PROSITE" id="PS50011"/>
    </source>
</evidence>
<dbReference type="OrthoDB" id="248923at2759"/>
<dbReference type="PANTHER" id="PTHR48012:SF21">
    <property type="entry name" value="PH DOMAIN-CONTAINING PROTEIN"/>
    <property type="match status" value="1"/>
</dbReference>
<dbReference type="PROSITE" id="PS00108">
    <property type="entry name" value="PROTEIN_KINASE_ST"/>
    <property type="match status" value="1"/>
</dbReference>
<keyword evidence="14" id="KW-1185">Reference proteome</keyword>
<keyword evidence="3 11" id="KW-0723">Serine/threonine-protein kinase</keyword>
<evidence type="ECO:0000256" key="11">
    <source>
        <dbReference type="RuleBase" id="RU000304"/>
    </source>
</evidence>
<dbReference type="InterPro" id="IPR000719">
    <property type="entry name" value="Prot_kinase_dom"/>
</dbReference>
<dbReference type="AlphaFoldDB" id="A0A1X2HI47"/>
<evidence type="ECO:0000313" key="14">
    <source>
        <dbReference type="Proteomes" id="UP000242180"/>
    </source>
</evidence>
<evidence type="ECO:0000313" key="13">
    <source>
        <dbReference type="EMBL" id="ORY98774.1"/>
    </source>
</evidence>
<protein>
    <recommendedName>
        <fullName evidence="2">non-specific serine/threonine protein kinase</fullName>
        <ecNumber evidence="2">2.7.11.1</ecNumber>
    </recommendedName>
</protein>
<dbReference type="GO" id="GO:0005737">
    <property type="term" value="C:cytoplasm"/>
    <property type="evidence" value="ECO:0007669"/>
    <property type="project" value="TreeGrafter"/>
</dbReference>
<dbReference type="GO" id="GO:0005524">
    <property type="term" value="F:ATP binding"/>
    <property type="evidence" value="ECO:0007669"/>
    <property type="project" value="UniProtKB-UniRule"/>
</dbReference>
<dbReference type="PANTHER" id="PTHR48012">
    <property type="entry name" value="STERILE20-LIKE KINASE, ISOFORM B-RELATED"/>
    <property type="match status" value="1"/>
</dbReference>
<dbReference type="Proteomes" id="UP000242180">
    <property type="component" value="Unassembled WGS sequence"/>
</dbReference>
<evidence type="ECO:0000256" key="1">
    <source>
        <dbReference type="ARBA" id="ARBA00008874"/>
    </source>
</evidence>
<reference evidence="13 14" key="1">
    <citation type="submission" date="2016-07" db="EMBL/GenBank/DDBJ databases">
        <title>Pervasive Adenine N6-methylation of Active Genes in Fungi.</title>
        <authorList>
            <consortium name="DOE Joint Genome Institute"/>
            <person name="Mondo S.J."/>
            <person name="Dannebaum R.O."/>
            <person name="Kuo R.C."/>
            <person name="Labutti K."/>
            <person name="Haridas S."/>
            <person name="Kuo A."/>
            <person name="Salamov A."/>
            <person name="Ahrendt S.R."/>
            <person name="Lipzen A."/>
            <person name="Sullivan W."/>
            <person name="Andreopoulos W.B."/>
            <person name="Clum A."/>
            <person name="Lindquist E."/>
            <person name="Daum C."/>
            <person name="Ramamoorthy G.K."/>
            <person name="Gryganskyi A."/>
            <person name="Culley D."/>
            <person name="Magnuson J.K."/>
            <person name="James T.Y."/>
            <person name="O'Malley M.A."/>
            <person name="Stajich J.E."/>
            <person name="Spatafora J.W."/>
            <person name="Visel A."/>
            <person name="Grigoriev I.V."/>
        </authorList>
    </citation>
    <scope>NUCLEOTIDE SEQUENCE [LARGE SCALE GENOMIC DNA]</scope>
    <source>
        <strain evidence="13 14">NRRL 2496</strain>
    </source>
</reference>
<comment type="similarity">
    <text evidence="1">Belongs to the protein kinase superfamily. STE Ser/Thr protein kinase family. STE20 subfamily.</text>
</comment>
<evidence type="ECO:0000256" key="4">
    <source>
        <dbReference type="ARBA" id="ARBA00022679"/>
    </source>
</evidence>
<dbReference type="PROSITE" id="PS50011">
    <property type="entry name" value="PROTEIN_KINASE_DOM"/>
    <property type="match status" value="1"/>
</dbReference>
<dbReference type="EMBL" id="MCGN01000003">
    <property type="protein sequence ID" value="ORY98774.1"/>
    <property type="molecule type" value="Genomic_DNA"/>
</dbReference>
<feature type="domain" description="Protein kinase" evidence="12">
    <location>
        <begin position="15"/>
        <end position="266"/>
    </location>
</feature>
<evidence type="ECO:0000256" key="5">
    <source>
        <dbReference type="ARBA" id="ARBA00022741"/>
    </source>
</evidence>
<keyword evidence="7 10" id="KW-0067">ATP-binding</keyword>
<comment type="catalytic activity">
    <reaction evidence="9">
        <text>L-seryl-[protein] + ATP = O-phospho-L-seryl-[protein] + ADP + H(+)</text>
        <dbReference type="Rhea" id="RHEA:17989"/>
        <dbReference type="Rhea" id="RHEA-COMP:9863"/>
        <dbReference type="Rhea" id="RHEA-COMP:11604"/>
        <dbReference type="ChEBI" id="CHEBI:15378"/>
        <dbReference type="ChEBI" id="CHEBI:29999"/>
        <dbReference type="ChEBI" id="CHEBI:30616"/>
        <dbReference type="ChEBI" id="CHEBI:83421"/>
        <dbReference type="ChEBI" id="CHEBI:456216"/>
        <dbReference type="EC" id="2.7.11.1"/>
    </reaction>
</comment>
<comment type="catalytic activity">
    <reaction evidence="8">
        <text>L-threonyl-[protein] + ATP = O-phospho-L-threonyl-[protein] + ADP + H(+)</text>
        <dbReference type="Rhea" id="RHEA:46608"/>
        <dbReference type="Rhea" id="RHEA-COMP:11060"/>
        <dbReference type="Rhea" id="RHEA-COMP:11605"/>
        <dbReference type="ChEBI" id="CHEBI:15378"/>
        <dbReference type="ChEBI" id="CHEBI:30013"/>
        <dbReference type="ChEBI" id="CHEBI:30616"/>
        <dbReference type="ChEBI" id="CHEBI:61977"/>
        <dbReference type="ChEBI" id="CHEBI:456216"/>
        <dbReference type="EC" id="2.7.11.1"/>
    </reaction>
</comment>
<evidence type="ECO:0000256" key="6">
    <source>
        <dbReference type="ARBA" id="ARBA00022777"/>
    </source>
</evidence>
<dbReference type="Pfam" id="PF00069">
    <property type="entry name" value="Pkinase"/>
    <property type="match status" value="1"/>
</dbReference>
<dbReference type="GO" id="GO:0004674">
    <property type="term" value="F:protein serine/threonine kinase activity"/>
    <property type="evidence" value="ECO:0007669"/>
    <property type="project" value="UniProtKB-KW"/>
</dbReference>
<dbReference type="SMART" id="SM00220">
    <property type="entry name" value="S_TKc"/>
    <property type="match status" value="1"/>
</dbReference>
<keyword evidence="4" id="KW-0808">Transferase</keyword>
<dbReference type="SUPFAM" id="SSF56112">
    <property type="entry name" value="Protein kinase-like (PK-like)"/>
    <property type="match status" value="1"/>
</dbReference>
<dbReference type="PIRSF" id="PIRSF000654">
    <property type="entry name" value="Integrin-linked_kinase"/>
    <property type="match status" value="1"/>
</dbReference>
<evidence type="ECO:0000256" key="3">
    <source>
        <dbReference type="ARBA" id="ARBA00022527"/>
    </source>
</evidence>
<dbReference type="FunFam" id="1.10.510.10:FF:000499">
    <property type="entry name" value="Serine/threonine-protein kinase KIC1"/>
    <property type="match status" value="1"/>
</dbReference>
<dbReference type="Gene3D" id="1.10.510.10">
    <property type="entry name" value="Transferase(Phosphotransferase) domain 1"/>
    <property type="match status" value="1"/>
</dbReference>
<sequence length="314" mass="35224">MTSRNTLATPASQQYTKLKRVGKGAYGSVYKGLNNKTNKIVAIKVLNLDTEEDDVDDIQREIALLSQLTHAKSQNITPYHGSILNDTKLWIIMDFAAGGSVRTIMKAGNIEERYIAIITREVLLALAYLHNNHIIHRDIKAANVLLTAEGNVQLCDFGVASVNSLKRNTFVGTPYWMAPEVIREGASYDHKADMWSLGITVFEMVTGNPPLANIDPMRAIIMIPRSKPPRLPDTNSPAIREFVDLCLCEEPSERPNAEKMLRTKFIKSSSKTPKSILRELITRYEVWKKSNDARKRASILSDDMSCRYVSLTCP</sequence>
<dbReference type="InterPro" id="IPR017441">
    <property type="entry name" value="Protein_kinase_ATP_BS"/>
</dbReference>